<dbReference type="GO" id="GO:0006995">
    <property type="term" value="P:cellular response to nitrogen starvation"/>
    <property type="evidence" value="ECO:0007669"/>
    <property type="project" value="TreeGrafter"/>
</dbReference>
<dbReference type="OrthoDB" id="361661at2759"/>
<dbReference type="PANTHER" id="PTHR10953:SF3">
    <property type="entry name" value="UBIQUITIN-LIKE MODIFIER-ACTIVATING ENZYME ATG7"/>
    <property type="match status" value="1"/>
</dbReference>
<dbReference type="GO" id="GO:0000422">
    <property type="term" value="P:autophagy of mitochondrion"/>
    <property type="evidence" value="ECO:0007669"/>
    <property type="project" value="TreeGrafter"/>
</dbReference>
<gene>
    <name evidence="2" type="ORF">BOVATA_020860</name>
</gene>
<dbReference type="GeneID" id="39874363"/>
<protein>
    <submittedName>
        <fullName evidence="2">Ubiquitin-like modifier-activating enzyme ATG7</fullName>
    </submittedName>
</protein>
<proteinExistence type="predicted"/>
<dbReference type="GO" id="GO:0032446">
    <property type="term" value="P:protein modification by small protein conjugation"/>
    <property type="evidence" value="ECO:0007669"/>
    <property type="project" value="TreeGrafter"/>
</dbReference>
<sequence length="585" mass="64250">MDIKACVCYYAISSPAVKPADHHSISSHVVVEASGRFAVVKGAPSKQVRFDDIAALTNSFCASPVPYGFFAFTRYDGKLVVSNMSNVHVMDGCTIALDGTTCPLNDVTFCGFGNLSPVGSLPRHWSSAMLALCHLLKLYGKPIRFMLIDLHTSTKSVVKDSCSIAVLYEVVIEGSRESVGKINVSYGYHIGPANVLNDGNIYENTYKFWDRIDSNSRHRIDAELHLQMMKWKVIPQLSPANITGTNICIIGAGALGCHIIRQFLAWGTRNFVVIDHAKVTNATRQCLFNVSDSTDQAYKATMACHEIKRIRPDANAIPVNMLVPMPGHFISEEELRISYTSLTNIMLKCDAVFLATDSKESRWLPSLIGAARRYYSSEMESGAVDGSHSNAELIENRRAPLVISTGLTFDTFMVIRHGYGDFDGGCYFCSDVQWPDDTISSRPIDETCTLVKPASVAMCAAAAVELFISLTQHPRRFEAPHSGNSCIGGVPHAIHMSLSGMTVAHETIKSADMYVNKFYVEASRRCVCCSDAVFKRLKSNPFDFLHQVVINPSILGDISGLNRTLSAVSGYDVMRSAVEDDFVLI</sequence>
<organism evidence="2 3">
    <name type="scientific">Babesia ovata</name>
    <dbReference type="NCBI Taxonomy" id="189622"/>
    <lineage>
        <taxon>Eukaryota</taxon>
        <taxon>Sar</taxon>
        <taxon>Alveolata</taxon>
        <taxon>Apicomplexa</taxon>
        <taxon>Aconoidasida</taxon>
        <taxon>Piroplasmida</taxon>
        <taxon>Babesiidae</taxon>
        <taxon>Babesia</taxon>
    </lineage>
</organism>
<evidence type="ECO:0000259" key="1">
    <source>
        <dbReference type="Pfam" id="PF00899"/>
    </source>
</evidence>
<reference evidence="2 3" key="1">
    <citation type="journal article" date="2017" name="BMC Genomics">
        <title>Whole-genome assembly of Babesia ovata and comparative genomics between closely related pathogens.</title>
        <authorList>
            <person name="Yamagishi J."/>
            <person name="Asada M."/>
            <person name="Hakimi H."/>
            <person name="Tanaka T.Q."/>
            <person name="Sugimoto C."/>
            <person name="Kawazu S."/>
        </authorList>
    </citation>
    <scope>NUCLEOTIDE SEQUENCE [LARGE SCALE GENOMIC DNA]</scope>
    <source>
        <strain evidence="2 3">Miyake</strain>
    </source>
</reference>
<dbReference type="GO" id="GO:0000407">
    <property type="term" value="C:phagophore assembly site"/>
    <property type="evidence" value="ECO:0007669"/>
    <property type="project" value="TreeGrafter"/>
</dbReference>
<dbReference type="GO" id="GO:0034727">
    <property type="term" value="P:piecemeal microautophagy of the nucleus"/>
    <property type="evidence" value="ECO:0007669"/>
    <property type="project" value="TreeGrafter"/>
</dbReference>
<name>A0A2H6KC69_9APIC</name>
<dbReference type="RefSeq" id="XP_028866836.1">
    <property type="nucleotide sequence ID" value="XM_029011003.1"/>
</dbReference>
<dbReference type="AlphaFoldDB" id="A0A2H6KC69"/>
<dbReference type="Pfam" id="PF00899">
    <property type="entry name" value="ThiF"/>
    <property type="match status" value="1"/>
</dbReference>
<dbReference type="Gene3D" id="3.40.50.720">
    <property type="entry name" value="NAD(P)-binding Rossmann-like Domain"/>
    <property type="match status" value="1"/>
</dbReference>
<keyword evidence="3" id="KW-1185">Reference proteome</keyword>
<dbReference type="GO" id="GO:0019778">
    <property type="term" value="F:Atg12 activating enzyme activity"/>
    <property type="evidence" value="ECO:0007669"/>
    <property type="project" value="TreeGrafter"/>
</dbReference>
<dbReference type="PANTHER" id="PTHR10953">
    <property type="entry name" value="UBIQUITIN-ACTIVATING ENZYME E1"/>
    <property type="match status" value="1"/>
</dbReference>
<feature type="domain" description="THIF-type NAD/FAD binding fold" evidence="1">
    <location>
        <begin position="227"/>
        <end position="474"/>
    </location>
</feature>
<dbReference type="EMBL" id="BDSA01000002">
    <property type="protein sequence ID" value="GBE60593.1"/>
    <property type="molecule type" value="Genomic_DNA"/>
</dbReference>
<evidence type="ECO:0000313" key="3">
    <source>
        <dbReference type="Proteomes" id="UP000236319"/>
    </source>
</evidence>
<dbReference type="InterPro" id="IPR045886">
    <property type="entry name" value="ThiF/MoeB/HesA"/>
</dbReference>
<dbReference type="Proteomes" id="UP000236319">
    <property type="component" value="Unassembled WGS sequence"/>
</dbReference>
<accession>A0A2H6KC69</accession>
<dbReference type="GO" id="GO:0019779">
    <property type="term" value="F:Atg8 activating enzyme activity"/>
    <property type="evidence" value="ECO:0007669"/>
    <property type="project" value="TreeGrafter"/>
</dbReference>
<evidence type="ECO:0000313" key="2">
    <source>
        <dbReference type="EMBL" id="GBE60593.1"/>
    </source>
</evidence>
<dbReference type="VEuPathDB" id="PiroplasmaDB:BOVATA_020860"/>
<dbReference type="InterPro" id="IPR035985">
    <property type="entry name" value="Ubiquitin-activating_enz"/>
</dbReference>
<dbReference type="InterPro" id="IPR000594">
    <property type="entry name" value="ThiF_NAD_FAD-bd"/>
</dbReference>
<dbReference type="GO" id="GO:0000045">
    <property type="term" value="P:autophagosome assembly"/>
    <property type="evidence" value="ECO:0007669"/>
    <property type="project" value="TreeGrafter"/>
</dbReference>
<comment type="caution">
    <text evidence="2">The sequence shown here is derived from an EMBL/GenBank/DDBJ whole genome shotgun (WGS) entry which is preliminary data.</text>
</comment>
<dbReference type="SUPFAM" id="SSF69572">
    <property type="entry name" value="Activating enzymes of the ubiquitin-like proteins"/>
    <property type="match status" value="1"/>
</dbReference>